<dbReference type="OrthoDB" id="3641178at2759"/>
<reference evidence="2 3" key="1">
    <citation type="submission" date="2018-01" db="EMBL/GenBank/DDBJ databases">
        <title>Harnessing the power of phylogenomics to disentangle the directionality and signatures of interkingdom host jumping in the parasitic fungal genus Tolypocladium.</title>
        <authorList>
            <person name="Quandt C.A."/>
            <person name="Patterson W."/>
            <person name="Spatafora J.W."/>
        </authorList>
    </citation>
    <scope>NUCLEOTIDE SEQUENCE [LARGE SCALE GENOMIC DNA]</scope>
    <source>
        <strain evidence="2 3">NRBC 100945</strain>
    </source>
</reference>
<proteinExistence type="predicted"/>
<evidence type="ECO:0000256" key="1">
    <source>
        <dbReference type="SAM" id="MobiDB-lite"/>
    </source>
</evidence>
<name>A0A2S4KPF5_9HYPO</name>
<feature type="region of interest" description="Disordered" evidence="1">
    <location>
        <begin position="157"/>
        <end position="209"/>
    </location>
</feature>
<evidence type="ECO:0000313" key="2">
    <source>
        <dbReference type="EMBL" id="POR32078.1"/>
    </source>
</evidence>
<dbReference type="EMBL" id="PKSG01000918">
    <property type="protein sequence ID" value="POR32078.1"/>
    <property type="molecule type" value="Genomic_DNA"/>
</dbReference>
<gene>
    <name evidence="2" type="ORF">TPAR_07740</name>
</gene>
<dbReference type="Proteomes" id="UP000237481">
    <property type="component" value="Unassembled WGS sequence"/>
</dbReference>
<evidence type="ECO:0000313" key="3">
    <source>
        <dbReference type="Proteomes" id="UP000237481"/>
    </source>
</evidence>
<organism evidence="2 3">
    <name type="scientific">Tolypocladium paradoxum</name>
    <dbReference type="NCBI Taxonomy" id="94208"/>
    <lineage>
        <taxon>Eukaryota</taxon>
        <taxon>Fungi</taxon>
        <taxon>Dikarya</taxon>
        <taxon>Ascomycota</taxon>
        <taxon>Pezizomycotina</taxon>
        <taxon>Sordariomycetes</taxon>
        <taxon>Hypocreomycetidae</taxon>
        <taxon>Hypocreales</taxon>
        <taxon>Ophiocordycipitaceae</taxon>
        <taxon>Tolypocladium</taxon>
    </lineage>
</organism>
<protein>
    <submittedName>
        <fullName evidence="2">Uncharacterized protein</fullName>
    </submittedName>
</protein>
<comment type="caution">
    <text evidence="2">The sequence shown here is derived from an EMBL/GenBank/DDBJ whole genome shotgun (WGS) entry which is preliminary data.</text>
</comment>
<accession>A0A2S4KPF5</accession>
<dbReference type="AlphaFoldDB" id="A0A2S4KPF5"/>
<sequence length="375" mass="42149">MNMRLKPGPTYDLIPLALKSESPSKRYSVFLPDADHVLRRLSSMQSKPAPLRRSAPKASLTPLHILPGSATEWRAALGDVKRAYMNKKYRQCSDRCNEILNHAKDLDKVQPAYLVYLRIYAATALEMQACAVHRSSPHRVSMFQQAQSHYRIASDLAKQADEAMSRPPSRILSHMPSFHSSADSDVSRSSPSTRMSSPAPSLSSVDDNVKPVVKPKKRVAFRDVPIMEPMVRPDSPTLGFDDWLGRSSPDLLYPESILKHENKTPTQADIPTATTPELIQGDEEPADPFLRVRSLHRCCAILSSIKRQISCHMTILDLEIAACRLPAPVTPTNDELRTLDVSARVERLRANGWQRPRFNVRRYETLREDALADLV</sequence>
<feature type="compositionally biased region" description="Low complexity" evidence="1">
    <location>
        <begin position="176"/>
        <end position="201"/>
    </location>
</feature>
<keyword evidence="3" id="KW-1185">Reference proteome</keyword>